<accession>A0AAV8XKE4</accession>
<evidence type="ECO:0008006" key="5">
    <source>
        <dbReference type="Google" id="ProtNLM"/>
    </source>
</evidence>
<dbReference type="InterPro" id="IPR029437">
    <property type="entry name" value="HPS3_N"/>
</dbReference>
<reference evidence="3" key="1">
    <citation type="journal article" date="2023" name="Insect Mol. Biol.">
        <title>Genome sequencing provides insights into the evolution of gene families encoding plant cell wall-degrading enzymes in longhorned beetles.</title>
        <authorList>
            <person name="Shin N.R."/>
            <person name="Okamura Y."/>
            <person name="Kirsch R."/>
            <person name="Pauchet Y."/>
        </authorList>
    </citation>
    <scope>NUCLEOTIDE SEQUENCE</scope>
    <source>
        <strain evidence="3">AMC_N1</strain>
    </source>
</reference>
<proteinExistence type="predicted"/>
<evidence type="ECO:0000259" key="1">
    <source>
        <dbReference type="Pfam" id="PF14761"/>
    </source>
</evidence>
<dbReference type="InterPro" id="IPR029438">
    <property type="entry name" value="HPS3_C"/>
</dbReference>
<dbReference type="PANTHER" id="PTHR28633:SF1">
    <property type="entry name" value="BLOC-2 COMPLEX MEMBER HPS3"/>
    <property type="match status" value="1"/>
</dbReference>
<sequence length="1183" mass="135153">MVRVISVHHFASQHIQTVEQPTACTVAPPNRLLLALTSNCVEVRDLGNESDVLFTFPTVDEVVQIVHCLNGDYVATMETKFNRQNKETNFVRVYINWDSIATLQQSKMTSSGVSLGSSECGMVQPMRARIAGRVTPTTNQSELGSLEMIEIPVKRNPNYIECCQVSGNLVILSNRIINVYKFQVKSHDISKLRFVDFEELPLLIEVPFAPMQIAICENYIACISEDCMHLFKILLNSNSGPIDYKKLLSEEMLNATKEKITVNLPSIVKENSLIHKNSPFTFSDKDMLATNKSPVYVIQNLIQLKLVPIMIESAQRQVTEQFKSLILKPLYIDQNLNKSSPDSDRFLRSDYSKCLNSMVCIIATQQEGYLYYFDDADPGTDRDNCIAVYPFTAPVFKLVMEDYFLHALTETGLESYTLRFAHQLCRNFEAVDNINVACPLITDSICLVGAPPLPGNRADTPSRELPGPPSEFRDIPHSFSQLQQQVGFYTGYFSIITFQNIFVCSSNASFLTLYNLELPSPKTIFNDISIMANVHRFTSAQTYYHLMSEAHMVLRIALLLKKWTMTDDNVKLIIQAKGNNEDLIETYRTSCALLGTIWLCALCRCYNEEEYSLSVPYYKMARVMPFEVLKRVKKIQEQSNNQNTRGLMYYLKRTLLEIKSGLDADKFFGSSSKQNFSESILELLESHGFEDLPSLILKSKVVREYSTDKLIYILSKKIPEDVPRPSEKYLALAILYVQKCKMDRAQEHLETITKDDLRGLLLENHELLFETTYSLQNKSKGVTTFSELAVLLIGICPELLSAIFVTLIMDKRVVNLNKIIKVFLEYLPSSIGTDSNSASIVLQKTLQQYFERYFSKPENVDLTKIIYEKGACEAMKLLVRSYLSQLQILQLKEHNDKKEAGSNKDTARECLEVDEDDIDKDRDQEKLAYNRINNTYFREQADAPKKSYLFSHLRYEYLDKMPPFQLEITSKLYQACVENYPAKEEYQPNEEADQVLRKLQALLCSQVVPKQVIAEVNGYLSVNESLRGNESLQSITMGTNDAVLLLIDACPQCLLQFGKDRFSRTNEWKFLIATIQRRILRLSQNETLKRVCFFHKKILKDMLTYVASSMTLDQLVQVFPKRFSTSDEEVADKENCSDNVGLDKGEYAKNEADYTDGDLDILGRSRTTSPTWSSARRRCTRIK</sequence>
<feature type="domain" description="BLOC-2 complex member HPS3 N-terminal" evidence="1">
    <location>
        <begin position="4"/>
        <end position="446"/>
    </location>
</feature>
<dbReference type="PANTHER" id="PTHR28633">
    <property type="entry name" value="HERMANSKY-PUDLAK SYNDROME 3 PROTEIN"/>
    <property type="match status" value="1"/>
</dbReference>
<dbReference type="Pfam" id="PF14761">
    <property type="entry name" value="HPS3_N"/>
    <property type="match status" value="1"/>
</dbReference>
<dbReference type="AlphaFoldDB" id="A0AAV8XKE4"/>
<name>A0AAV8XKE4_9CUCU</name>
<protein>
    <recommendedName>
        <fullName evidence="5">Hermansky-Pudlak syndrome 3 protein</fullName>
    </recommendedName>
</protein>
<dbReference type="Pfam" id="PF14763">
    <property type="entry name" value="HPS3_C"/>
    <property type="match status" value="1"/>
</dbReference>
<organism evidence="3 4">
    <name type="scientific">Aromia moschata</name>
    <dbReference type="NCBI Taxonomy" id="1265417"/>
    <lineage>
        <taxon>Eukaryota</taxon>
        <taxon>Metazoa</taxon>
        <taxon>Ecdysozoa</taxon>
        <taxon>Arthropoda</taxon>
        <taxon>Hexapoda</taxon>
        <taxon>Insecta</taxon>
        <taxon>Pterygota</taxon>
        <taxon>Neoptera</taxon>
        <taxon>Endopterygota</taxon>
        <taxon>Coleoptera</taxon>
        <taxon>Polyphaga</taxon>
        <taxon>Cucujiformia</taxon>
        <taxon>Chrysomeloidea</taxon>
        <taxon>Cerambycidae</taxon>
        <taxon>Cerambycinae</taxon>
        <taxon>Callichromatini</taxon>
        <taxon>Aromia</taxon>
    </lineage>
</organism>
<keyword evidence="4" id="KW-1185">Reference proteome</keyword>
<dbReference type="Proteomes" id="UP001162162">
    <property type="component" value="Unassembled WGS sequence"/>
</dbReference>
<feature type="domain" description="BLOC-2 complex member HPS3 C-terminal" evidence="2">
    <location>
        <begin position="534"/>
        <end position="818"/>
    </location>
</feature>
<evidence type="ECO:0000313" key="3">
    <source>
        <dbReference type="EMBL" id="KAJ8939346.1"/>
    </source>
</evidence>
<dbReference type="EMBL" id="JAPWTK010000494">
    <property type="protein sequence ID" value="KAJ8939346.1"/>
    <property type="molecule type" value="Genomic_DNA"/>
</dbReference>
<evidence type="ECO:0000313" key="4">
    <source>
        <dbReference type="Proteomes" id="UP001162162"/>
    </source>
</evidence>
<gene>
    <name evidence="3" type="ORF">NQ318_005707</name>
</gene>
<dbReference type="GO" id="GO:0005737">
    <property type="term" value="C:cytoplasm"/>
    <property type="evidence" value="ECO:0007669"/>
    <property type="project" value="TreeGrafter"/>
</dbReference>
<comment type="caution">
    <text evidence="3">The sequence shown here is derived from an EMBL/GenBank/DDBJ whole genome shotgun (WGS) entry which is preliminary data.</text>
</comment>
<evidence type="ECO:0000259" key="2">
    <source>
        <dbReference type="Pfam" id="PF14763"/>
    </source>
</evidence>
<dbReference type="InterPro" id="IPR017216">
    <property type="entry name" value="HPS3"/>
</dbReference>